<dbReference type="SUPFAM" id="SSF143422">
    <property type="entry name" value="Transposase IS200-like"/>
    <property type="match status" value="1"/>
</dbReference>
<name>A0ABN8EE80_9GAMM</name>
<dbReference type="Gene3D" id="3.30.70.1290">
    <property type="entry name" value="Transposase IS200-like"/>
    <property type="match status" value="1"/>
</dbReference>
<dbReference type="InterPro" id="IPR036515">
    <property type="entry name" value="Transposase_17_sf"/>
</dbReference>
<comment type="caution">
    <text evidence="3">The sequence shown here is derived from an EMBL/GenBank/DDBJ whole genome shotgun (WGS) entry which is preliminary data.</text>
</comment>
<dbReference type="NCBIfam" id="NF047646">
    <property type="entry name" value="REP_Tyr_transpos"/>
    <property type="match status" value="1"/>
</dbReference>
<dbReference type="RefSeq" id="WP_237443413.1">
    <property type="nucleotide sequence ID" value="NZ_CAKLPX010000001.1"/>
</dbReference>
<dbReference type="PANTHER" id="PTHR34322">
    <property type="entry name" value="TRANSPOSASE, Y1_TNP DOMAIN-CONTAINING"/>
    <property type="match status" value="1"/>
</dbReference>
<organism evidence="3 4">
    <name type="scientific">Sinobacterium norvegicum</name>
    <dbReference type="NCBI Taxonomy" id="1641715"/>
    <lineage>
        <taxon>Bacteria</taxon>
        <taxon>Pseudomonadati</taxon>
        <taxon>Pseudomonadota</taxon>
        <taxon>Gammaproteobacteria</taxon>
        <taxon>Cellvibrionales</taxon>
        <taxon>Spongiibacteraceae</taxon>
        <taxon>Sinobacterium</taxon>
    </lineage>
</organism>
<evidence type="ECO:0000313" key="4">
    <source>
        <dbReference type="Proteomes" id="UP000838100"/>
    </source>
</evidence>
<dbReference type="InterPro" id="IPR002686">
    <property type="entry name" value="Transposase_17"/>
</dbReference>
<reference evidence="3" key="1">
    <citation type="submission" date="2021-12" db="EMBL/GenBank/DDBJ databases">
        <authorList>
            <person name="Rodrigo-Torres L."/>
            <person name="Arahal R. D."/>
            <person name="Lucena T."/>
        </authorList>
    </citation>
    <scope>NUCLEOTIDE SEQUENCE</scope>
    <source>
        <strain evidence="3">CECT 8267</strain>
    </source>
</reference>
<dbReference type="PANTHER" id="PTHR34322:SF2">
    <property type="entry name" value="TRANSPOSASE IS200-LIKE DOMAIN-CONTAINING PROTEIN"/>
    <property type="match status" value="1"/>
</dbReference>
<accession>A0ABN8EE80</accession>
<protein>
    <recommendedName>
        <fullName evidence="2">Transposase IS200-like domain-containing protein</fullName>
    </recommendedName>
</protein>
<dbReference type="EMBL" id="CAKLPX010000001">
    <property type="protein sequence ID" value="CAH0990738.1"/>
    <property type="molecule type" value="Genomic_DNA"/>
</dbReference>
<evidence type="ECO:0000313" key="3">
    <source>
        <dbReference type="EMBL" id="CAH0990738.1"/>
    </source>
</evidence>
<dbReference type="Pfam" id="PF01797">
    <property type="entry name" value="Y1_Tnp"/>
    <property type="match status" value="1"/>
</dbReference>
<proteinExistence type="predicted"/>
<evidence type="ECO:0000256" key="1">
    <source>
        <dbReference type="SAM" id="MobiDB-lite"/>
    </source>
</evidence>
<feature type="region of interest" description="Disordered" evidence="1">
    <location>
        <begin position="214"/>
        <end position="238"/>
    </location>
</feature>
<feature type="domain" description="Transposase IS200-like" evidence="2">
    <location>
        <begin position="9"/>
        <end position="123"/>
    </location>
</feature>
<dbReference type="SMART" id="SM01321">
    <property type="entry name" value="Y1_Tnp"/>
    <property type="match status" value="1"/>
</dbReference>
<keyword evidence="4" id="KW-1185">Reference proteome</keyword>
<dbReference type="Proteomes" id="UP000838100">
    <property type="component" value="Unassembled WGS sequence"/>
</dbReference>
<evidence type="ECO:0000259" key="2">
    <source>
        <dbReference type="SMART" id="SM01321"/>
    </source>
</evidence>
<gene>
    <name evidence="3" type="ORF">SIN8267_00833</name>
</gene>
<sequence length="281" mass="31711">MARPLRLEFSGALYHITSRGDRRENIFESAADFKAFLSILADVCQAHHWLCHGYCLMDNHYHLLIETPEANLAKGMRQLNGVYTQAFNRTHGRVGHVFQGRYKAILVEKQSYLLALSRYIVLNPVRAGMVRSARDWRWSSYRAMVGQIQSPAFLYTEWILSTFAKRKATAVARYKVFVAAGKGQPSPWGALRNQVFLGDDPFIENMQSLIDGDKTLGEIPSSQRRAPPKSLSEYEEANDSRNSAIVEAYGSGGYTLKNIGDYFGLHYSTVSGLVKHHKSKT</sequence>